<feature type="compositionally biased region" description="Basic and acidic residues" evidence="1">
    <location>
        <begin position="758"/>
        <end position="768"/>
    </location>
</feature>
<organism evidence="2 3">
    <name type="scientific">Digitaria exilis</name>
    <dbReference type="NCBI Taxonomy" id="1010633"/>
    <lineage>
        <taxon>Eukaryota</taxon>
        <taxon>Viridiplantae</taxon>
        <taxon>Streptophyta</taxon>
        <taxon>Embryophyta</taxon>
        <taxon>Tracheophyta</taxon>
        <taxon>Spermatophyta</taxon>
        <taxon>Magnoliopsida</taxon>
        <taxon>Liliopsida</taxon>
        <taxon>Poales</taxon>
        <taxon>Poaceae</taxon>
        <taxon>PACMAD clade</taxon>
        <taxon>Panicoideae</taxon>
        <taxon>Panicodae</taxon>
        <taxon>Paniceae</taxon>
        <taxon>Anthephorinae</taxon>
        <taxon>Digitaria</taxon>
    </lineage>
</organism>
<name>A0A835F9K0_9POAL</name>
<protein>
    <recommendedName>
        <fullName evidence="4">SWIM-type domain-containing protein</fullName>
    </recommendedName>
</protein>
<evidence type="ECO:0000256" key="1">
    <source>
        <dbReference type="SAM" id="MobiDB-lite"/>
    </source>
</evidence>
<sequence>MTRWDEILTLPVQSPPTLEFSAADIMWSMVEGWRDSMDRLALIPYSRVNDFVRGESNNRDCPTRFHVEARRRRSPSMNCKPKVDGILEYILYWCSFGPDDHRKGGNVRPSRPFAEKRKTPAGRPNTKRGCVCHFIVKRLIAEPSVALVIYNHNKHVDKKGMPCHGPMDKMAVGTKAMFAPYISDELRLQVMSLLYVGIPVETIMQRHTKMVEKQGGPSNRDDLLTHRYVRRLERKIRRSVYELDDDDITSIDIWVENHQDCVFFYEDFSDTGTFVLGIQTDWQLQQMIQFGSRSLLASDSKFGTNKLKYPVHSILVFDNQKNAIPVAWIITPNFSHGEIYKWMGALYDRAHAKDPTWQLGGFIIDDPLADVRSIREVFQCPVLISLWRLRHAWHKNLISKCSDIEKRSAMAKFLGNAISSICRGSGDLELFEAFLQDFVDCAGFLDYFKALWFPRLGAWTTVLKATPLATAEVASAIESYHHLLKLRLLNEADESVYWRADWLVHKLATKVHSYYWLDEYSGKDSFSRYWRSEWSNGPNPWRQGLQIPDSDVVIEGNCARVISQRNREESHVVWNPDSEFVLCDCNWSLKGNLCKHAIKSTKICRDRGLAPPSLALFRYYQALAKLVHCPPSDTLIGDHAMAVAVSVKTQLDAVICATNGSSSNMPVFGDPKSVSKPRESEIEETNTQNGVRASPSKATSGDDEDVPVDKDSPAHKKRKSGNAYSDNGDVCTYQDSSARKKKKSGEASDGDEEASTEENSHAYERSKSAEACADDEVVSMDQDSPDHEKRKSREASDYKGTSATQIVQTSETESSQATDGLNGSSVEVRLAEGATGT</sequence>
<proteinExistence type="predicted"/>
<reference evidence="2" key="1">
    <citation type="submission" date="2020-07" db="EMBL/GenBank/DDBJ databases">
        <title>Genome sequence and genetic diversity analysis of an under-domesticated orphan crop, white fonio (Digitaria exilis).</title>
        <authorList>
            <person name="Bennetzen J.L."/>
            <person name="Chen S."/>
            <person name="Ma X."/>
            <person name="Wang X."/>
            <person name="Yssel A.E.J."/>
            <person name="Chaluvadi S.R."/>
            <person name="Johnson M."/>
            <person name="Gangashetty P."/>
            <person name="Hamidou F."/>
            <person name="Sanogo M.D."/>
            <person name="Zwaenepoel A."/>
            <person name="Wallace J."/>
            <person name="Van De Peer Y."/>
            <person name="Van Deynze A."/>
        </authorList>
    </citation>
    <scope>NUCLEOTIDE SEQUENCE</scope>
    <source>
        <tissue evidence="2">Leaves</tissue>
    </source>
</reference>
<feature type="region of interest" description="Disordered" evidence="1">
    <location>
        <begin position="104"/>
        <end position="124"/>
    </location>
</feature>
<accession>A0A835F9K0</accession>
<keyword evidence="3" id="KW-1185">Reference proteome</keyword>
<feature type="compositionally biased region" description="Basic and acidic residues" evidence="1">
    <location>
        <begin position="784"/>
        <end position="797"/>
    </location>
</feature>
<comment type="caution">
    <text evidence="2">The sequence shown here is derived from an EMBL/GenBank/DDBJ whole genome shotgun (WGS) entry which is preliminary data.</text>
</comment>
<dbReference type="OrthoDB" id="1484002at2759"/>
<feature type="compositionally biased region" description="Polar residues" evidence="1">
    <location>
        <begin position="685"/>
        <end position="699"/>
    </location>
</feature>
<feature type="region of interest" description="Disordered" evidence="1">
    <location>
        <begin position="666"/>
        <end position="837"/>
    </location>
</feature>
<feature type="compositionally biased region" description="Polar residues" evidence="1">
    <location>
        <begin position="799"/>
        <end position="825"/>
    </location>
</feature>
<dbReference type="EMBL" id="JACEFO010001605">
    <property type="protein sequence ID" value="KAF8732036.1"/>
    <property type="molecule type" value="Genomic_DNA"/>
</dbReference>
<evidence type="ECO:0000313" key="3">
    <source>
        <dbReference type="Proteomes" id="UP000636709"/>
    </source>
</evidence>
<dbReference type="PANTHER" id="PTHR33977">
    <property type="entry name" value="ZINC ION BINDING PROTEIN"/>
    <property type="match status" value="1"/>
</dbReference>
<evidence type="ECO:0008006" key="4">
    <source>
        <dbReference type="Google" id="ProtNLM"/>
    </source>
</evidence>
<dbReference type="AlphaFoldDB" id="A0A835F9K0"/>
<dbReference type="Proteomes" id="UP000636709">
    <property type="component" value="Unassembled WGS sequence"/>
</dbReference>
<evidence type="ECO:0000313" key="2">
    <source>
        <dbReference type="EMBL" id="KAF8732036.1"/>
    </source>
</evidence>
<dbReference type="PANTHER" id="PTHR33977:SF1">
    <property type="entry name" value="ZINC ION BINDING PROTEIN"/>
    <property type="match status" value="1"/>
</dbReference>
<gene>
    <name evidence="2" type="ORF">HU200_015992</name>
</gene>